<name>A0A2S4MNQ6_9BURK</name>
<keyword evidence="7 11" id="KW-0067">ATP-binding</keyword>
<dbReference type="EMBL" id="PQGA01000001">
    <property type="protein sequence ID" value="POR56331.1"/>
    <property type="molecule type" value="Genomic_DNA"/>
</dbReference>
<proteinExistence type="inferred from homology"/>
<dbReference type="EC" id="6.1.1.19" evidence="11"/>
<dbReference type="HAMAP" id="MF_00123">
    <property type="entry name" value="Arg_tRNA_synth"/>
    <property type="match status" value="1"/>
</dbReference>
<dbReference type="FunFam" id="1.10.730.10:FF:000008">
    <property type="entry name" value="Arginine--tRNA ligase"/>
    <property type="match status" value="1"/>
</dbReference>
<comment type="subunit">
    <text evidence="3 11">Monomer.</text>
</comment>
<feature type="domain" description="DALR anticodon binding" evidence="13">
    <location>
        <begin position="476"/>
        <end position="597"/>
    </location>
</feature>
<evidence type="ECO:0000256" key="2">
    <source>
        <dbReference type="ARBA" id="ARBA00005594"/>
    </source>
</evidence>
<dbReference type="InterPro" id="IPR014729">
    <property type="entry name" value="Rossmann-like_a/b/a_fold"/>
</dbReference>
<reference evidence="15 16" key="1">
    <citation type="submission" date="2018-01" db="EMBL/GenBank/DDBJ databases">
        <title>Genomic Encyclopedia of Type Strains, Phase III (KMG-III): the genomes of soil and plant-associated and newly described type strains.</title>
        <authorList>
            <person name="Whitman W."/>
        </authorList>
    </citation>
    <scope>NUCLEOTIDE SEQUENCE [LARGE SCALE GENOMIC DNA]</scope>
    <source>
        <strain evidence="15 16">JCM 18070</strain>
    </source>
</reference>
<dbReference type="InterPro" id="IPR005148">
    <property type="entry name" value="Arg-tRNA-synth_N"/>
</dbReference>
<dbReference type="NCBIfam" id="TIGR00456">
    <property type="entry name" value="argS"/>
    <property type="match status" value="1"/>
</dbReference>
<dbReference type="InterPro" id="IPR001278">
    <property type="entry name" value="Arg-tRNA-ligase"/>
</dbReference>
<dbReference type="Proteomes" id="UP000237381">
    <property type="component" value="Unassembled WGS sequence"/>
</dbReference>
<dbReference type="InterPro" id="IPR036695">
    <property type="entry name" value="Arg-tRNA-synth_N_sf"/>
</dbReference>
<organism evidence="15 16">
    <name type="scientific">Paraburkholderia eburnea</name>
    <dbReference type="NCBI Taxonomy" id="1189126"/>
    <lineage>
        <taxon>Bacteria</taxon>
        <taxon>Pseudomonadati</taxon>
        <taxon>Pseudomonadota</taxon>
        <taxon>Betaproteobacteria</taxon>
        <taxon>Burkholderiales</taxon>
        <taxon>Burkholderiaceae</taxon>
        <taxon>Paraburkholderia</taxon>
    </lineage>
</organism>
<dbReference type="Pfam" id="PF05746">
    <property type="entry name" value="DALR_1"/>
    <property type="match status" value="1"/>
</dbReference>
<evidence type="ECO:0000256" key="12">
    <source>
        <dbReference type="RuleBase" id="RU363038"/>
    </source>
</evidence>
<protein>
    <recommendedName>
        <fullName evidence="11">Arginine--tRNA ligase</fullName>
        <ecNumber evidence="11">6.1.1.19</ecNumber>
    </recommendedName>
    <alternativeName>
        <fullName evidence="11">Arginyl-tRNA synthetase</fullName>
        <shortName evidence="11">ArgRS</shortName>
    </alternativeName>
</protein>
<evidence type="ECO:0000259" key="14">
    <source>
        <dbReference type="SMART" id="SM01016"/>
    </source>
</evidence>
<dbReference type="InterPro" id="IPR035684">
    <property type="entry name" value="ArgRS_core"/>
</dbReference>
<evidence type="ECO:0000256" key="6">
    <source>
        <dbReference type="ARBA" id="ARBA00022741"/>
    </source>
</evidence>
<feature type="short sequence motif" description="'HIGH' region" evidence="11">
    <location>
        <begin position="139"/>
        <end position="149"/>
    </location>
</feature>
<dbReference type="GO" id="GO:0004814">
    <property type="term" value="F:arginine-tRNA ligase activity"/>
    <property type="evidence" value="ECO:0007669"/>
    <property type="project" value="UniProtKB-UniRule"/>
</dbReference>
<keyword evidence="8 11" id="KW-0648">Protein biosynthesis</keyword>
<comment type="caution">
    <text evidence="15">The sequence shown here is derived from an EMBL/GenBank/DDBJ whole genome shotgun (WGS) entry which is preliminary data.</text>
</comment>
<dbReference type="PANTHER" id="PTHR11956:SF5">
    <property type="entry name" value="ARGININE--TRNA LIGASE, CYTOPLASMIC"/>
    <property type="match status" value="1"/>
</dbReference>
<dbReference type="InterPro" id="IPR001412">
    <property type="entry name" value="aa-tRNA-synth_I_CS"/>
</dbReference>
<dbReference type="InterPro" id="IPR008909">
    <property type="entry name" value="DALR_anticod-bd"/>
</dbReference>
<dbReference type="PRINTS" id="PR01038">
    <property type="entry name" value="TRNASYNTHARG"/>
</dbReference>
<keyword evidence="16" id="KW-1185">Reference proteome</keyword>
<evidence type="ECO:0000256" key="1">
    <source>
        <dbReference type="ARBA" id="ARBA00004496"/>
    </source>
</evidence>
<comment type="catalytic activity">
    <reaction evidence="10 11">
        <text>tRNA(Arg) + L-arginine + ATP = L-arginyl-tRNA(Arg) + AMP + diphosphate</text>
        <dbReference type="Rhea" id="RHEA:20301"/>
        <dbReference type="Rhea" id="RHEA-COMP:9658"/>
        <dbReference type="Rhea" id="RHEA-COMP:9673"/>
        <dbReference type="ChEBI" id="CHEBI:30616"/>
        <dbReference type="ChEBI" id="CHEBI:32682"/>
        <dbReference type="ChEBI" id="CHEBI:33019"/>
        <dbReference type="ChEBI" id="CHEBI:78442"/>
        <dbReference type="ChEBI" id="CHEBI:78513"/>
        <dbReference type="ChEBI" id="CHEBI:456215"/>
        <dbReference type="EC" id="6.1.1.19"/>
    </reaction>
</comment>
<dbReference type="GO" id="GO:0006420">
    <property type="term" value="P:arginyl-tRNA aminoacylation"/>
    <property type="evidence" value="ECO:0007669"/>
    <property type="project" value="UniProtKB-UniRule"/>
</dbReference>
<gene>
    <name evidence="11" type="primary">argS</name>
    <name evidence="15" type="ORF">B0G62_101729</name>
</gene>
<dbReference type="InterPro" id="IPR009080">
    <property type="entry name" value="tRNAsynth_Ia_anticodon-bd"/>
</dbReference>
<dbReference type="PANTHER" id="PTHR11956">
    <property type="entry name" value="ARGINYL-TRNA SYNTHETASE"/>
    <property type="match status" value="1"/>
</dbReference>
<dbReference type="CDD" id="cd00671">
    <property type="entry name" value="ArgRS_core"/>
    <property type="match status" value="1"/>
</dbReference>
<dbReference type="CDD" id="cd07956">
    <property type="entry name" value="Anticodon_Ia_Arg"/>
    <property type="match status" value="1"/>
</dbReference>
<feature type="domain" description="Arginyl tRNA synthetase N-terminal" evidence="14">
    <location>
        <begin position="7"/>
        <end position="102"/>
    </location>
</feature>
<evidence type="ECO:0000259" key="13">
    <source>
        <dbReference type="SMART" id="SM00836"/>
    </source>
</evidence>
<evidence type="ECO:0000313" key="16">
    <source>
        <dbReference type="Proteomes" id="UP000237381"/>
    </source>
</evidence>
<dbReference type="SMART" id="SM01016">
    <property type="entry name" value="Arg_tRNA_synt_N"/>
    <property type="match status" value="1"/>
</dbReference>
<dbReference type="AlphaFoldDB" id="A0A2S4MNQ6"/>
<dbReference type="FunFam" id="3.40.50.620:FF:000062">
    <property type="entry name" value="Arginine--tRNA ligase"/>
    <property type="match status" value="1"/>
</dbReference>
<comment type="subcellular location">
    <subcellularLocation>
        <location evidence="1 11">Cytoplasm</location>
    </subcellularLocation>
</comment>
<dbReference type="OrthoDB" id="9803211at2"/>
<evidence type="ECO:0000256" key="8">
    <source>
        <dbReference type="ARBA" id="ARBA00022917"/>
    </source>
</evidence>
<evidence type="ECO:0000256" key="4">
    <source>
        <dbReference type="ARBA" id="ARBA00022490"/>
    </source>
</evidence>
<dbReference type="GO" id="GO:0005737">
    <property type="term" value="C:cytoplasm"/>
    <property type="evidence" value="ECO:0007669"/>
    <property type="project" value="UniProtKB-SubCell"/>
</dbReference>
<comment type="similarity">
    <text evidence="2 11 12">Belongs to the class-I aminoacyl-tRNA synthetase family.</text>
</comment>
<dbReference type="RefSeq" id="WP_103702561.1">
    <property type="nucleotide sequence ID" value="NZ_PQGA01000001.1"/>
</dbReference>
<evidence type="ECO:0000256" key="7">
    <source>
        <dbReference type="ARBA" id="ARBA00022840"/>
    </source>
</evidence>
<dbReference type="PROSITE" id="PS00178">
    <property type="entry name" value="AA_TRNA_LIGASE_I"/>
    <property type="match status" value="1"/>
</dbReference>
<dbReference type="Pfam" id="PF00750">
    <property type="entry name" value="tRNA-synt_1d"/>
    <property type="match status" value="1"/>
</dbReference>
<evidence type="ECO:0000313" key="15">
    <source>
        <dbReference type="EMBL" id="POR56331.1"/>
    </source>
</evidence>
<dbReference type="Gene3D" id="1.10.730.10">
    <property type="entry name" value="Isoleucyl-tRNA Synthetase, Domain 1"/>
    <property type="match status" value="1"/>
</dbReference>
<dbReference type="SUPFAM" id="SSF47323">
    <property type="entry name" value="Anticodon-binding domain of a subclass of class I aminoacyl-tRNA synthetases"/>
    <property type="match status" value="1"/>
</dbReference>
<keyword evidence="9 11" id="KW-0030">Aminoacyl-tRNA synthetase</keyword>
<dbReference type="GO" id="GO:0005524">
    <property type="term" value="F:ATP binding"/>
    <property type="evidence" value="ECO:0007669"/>
    <property type="project" value="UniProtKB-UniRule"/>
</dbReference>
<evidence type="ECO:0000256" key="11">
    <source>
        <dbReference type="HAMAP-Rule" id="MF_00123"/>
    </source>
</evidence>
<evidence type="ECO:0000256" key="3">
    <source>
        <dbReference type="ARBA" id="ARBA00011245"/>
    </source>
</evidence>
<dbReference type="SUPFAM" id="SSF52374">
    <property type="entry name" value="Nucleotidylyl transferase"/>
    <property type="match status" value="1"/>
</dbReference>
<sequence length="597" mass="64490">MLPAQKHTLETLLADAVAQVAKATDGATEAAFVMPAIALERPKVAAHGDVACNVAMQLAKPLRANPRALAQQIVDTVKALPAAAGLIADAEVAGPGFINLRLSAQAKRNVLNAVFAEGAAFGQSQRDAGKHVLVEFVSANPTGPLHVGHGRQAALGDAISNVLASQGWGVHREFYYNDAGVQIGNLAVSTQARARGLKPGDAGWPEAAYNGEYIADIARDYLAGETVAAKDGEPVTGAKDPEDLESIRRFAVAYLRHEQDLDLQAFGVKFDRYYLESSLYSEGRVEKTVEALVASGQTYEQDGALWLKTTDYGDDKDRVMRKSDGTYTYFLPDVAYHVTKWERGFTKVINVQGSDHHGTIARVRAGLQALGVGIPKGYPDYVLHKMVTVMRDGQEVKISKRAGSYVTVRDLIEWSGGADVSPAGSEVAPDQLDEATVRRGRDAVRFFLISRKADTEFVFDIDLALKQNDENPVYYVQYAHARISSILGDWQGKHGGNLAALPTVDLSPLSSERALALIAKLGEYPDMLTHAATELAPHAVAFYLRELAAEFHSFYNAERVLVDDAPVRDARVALLAATRQVLANGLAMIGVSAPERM</sequence>
<keyword evidence="6 11" id="KW-0547">Nucleotide-binding</keyword>
<dbReference type="SUPFAM" id="SSF55190">
    <property type="entry name" value="Arginyl-tRNA synthetase (ArgRS), N-terminal 'additional' domain"/>
    <property type="match status" value="1"/>
</dbReference>
<evidence type="ECO:0000256" key="10">
    <source>
        <dbReference type="ARBA" id="ARBA00049339"/>
    </source>
</evidence>
<evidence type="ECO:0000256" key="5">
    <source>
        <dbReference type="ARBA" id="ARBA00022598"/>
    </source>
</evidence>
<dbReference type="Gene3D" id="3.40.50.620">
    <property type="entry name" value="HUPs"/>
    <property type="match status" value="1"/>
</dbReference>
<accession>A0A2S4MNQ6</accession>
<keyword evidence="5 11" id="KW-0436">Ligase</keyword>
<keyword evidence="4 11" id="KW-0963">Cytoplasm</keyword>
<dbReference type="Pfam" id="PF03485">
    <property type="entry name" value="Arg_tRNA_synt_N"/>
    <property type="match status" value="1"/>
</dbReference>
<dbReference type="SMART" id="SM00836">
    <property type="entry name" value="DALR_1"/>
    <property type="match status" value="1"/>
</dbReference>
<dbReference type="Gene3D" id="3.30.1360.70">
    <property type="entry name" value="Arginyl tRNA synthetase N-terminal domain"/>
    <property type="match status" value="1"/>
</dbReference>
<evidence type="ECO:0000256" key="9">
    <source>
        <dbReference type="ARBA" id="ARBA00023146"/>
    </source>
</evidence>